<dbReference type="PANTHER" id="PTHR37953">
    <property type="entry name" value="UPF0127 PROTEIN MJ1496"/>
    <property type="match status" value="1"/>
</dbReference>
<gene>
    <name evidence="2" type="ORF">L1F33_05350</name>
</gene>
<dbReference type="Pfam" id="PF02643">
    <property type="entry name" value="DUF192"/>
    <property type="match status" value="1"/>
</dbReference>
<organism evidence="2 3">
    <name type="scientific">Qipengyuania spongiae</name>
    <dbReference type="NCBI Taxonomy" id="2909673"/>
    <lineage>
        <taxon>Bacteria</taxon>
        <taxon>Pseudomonadati</taxon>
        <taxon>Pseudomonadota</taxon>
        <taxon>Alphaproteobacteria</taxon>
        <taxon>Sphingomonadales</taxon>
        <taxon>Erythrobacteraceae</taxon>
        <taxon>Qipengyuania</taxon>
    </lineage>
</organism>
<dbReference type="PROSITE" id="PS51257">
    <property type="entry name" value="PROKAR_LIPOPROTEIN"/>
    <property type="match status" value="1"/>
</dbReference>
<keyword evidence="1" id="KW-0732">Signal</keyword>
<dbReference type="Gene3D" id="2.60.120.1140">
    <property type="entry name" value="Protein of unknown function DUF192"/>
    <property type="match status" value="1"/>
</dbReference>
<feature type="signal peptide" evidence="1">
    <location>
        <begin position="1"/>
        <end position="21"/>
    </location>
</feature>
<name>A0ABY5T1S9_9SPHN</name>
<proteinExistence type="predicted"/>
<keyword evidence="3" id="KW-1185">Reference proteome</keyword>
<dbReference type="RefSeq" id="WP_265560583.1">
    <property type="nucleotide sequence ID" value="NZ_CP092471.1"/>
</dbReference>
<dbReference type="EMBL" id="CP092471">
    <property type="protein sequence ID" value="UVI40370.1"/>
    <property type="molecule type" value="Genomic_DNA"/>
</dbReference>
<accession>A0ABY5T1S9</accession>
<dbReference type="InterPro" id="IPR038695">
    <property type="entry name" value="Saro_0823-like_sf"/>
</dbReference>
<dbReference type="PANTHER" id="PTHR37953:SF1">
    <property type="entry name" value="UPF0127 PROTEIN MJ1496"/>
    <property type="match status" value="1"/>
</dbReference>
<evidence type="ECO:0000313" key="2">
    <source>
        <dbReference type="EMBL" id="UVI40370.1"/>
    </source>
</evidence>
<reference evidence="2" key="1">
    <citation type="submission" date="2022-02" db="EMBL/GenBank/DDBJ databases">
        <title>Qipengyuania spongiae sp. nov., isolated from marine sponge.</title>
        <authorList>
            <person name="Li Z."/>
            <person name="Zhang M."/>
        </authorList>
    </citation>
    <scope>NUCLEOTIDE SEQUENCE</scope>
    <source>
        <strain evidence="2">PHS-Z21</strain>
    </source>
</reference>
<evidence type="ECO:0000256" key="1">
    <source>
        <dbReference type="SAM" id="SignalP"/>
    </source>
</evidence>
<dbReference type="Proteomes" id="UP001065265">
    <property type="component" value="Chromosome"/>
</dbReference>
<protein>
    <submittedName>
        <fullName evidence="2">DUF192 domain-containing protein</fullName>
    </submittedName>
</protein>
<sequence length="160" mass="17069">MRTAFAAILALALAACSAQSAGDVAATEQGGPSRHSVSGLEIVPLTIRSENTEHRFRVEIARTAQEQARGLMFRTELGANEGMIFPGGSPEPRSFWMKNTPLPLDILFIAADRRIRNIASDTVPYSTQQVPSVGAVIAVLELPGGRAAELGIEEGDLVAW</sequence>
<feature type="chain" id="PRO_5046093608" evidence="1">
    <location>
        <begin position="22"/>
        <end position="160"/>
    </location>
</feature>
<dbReference type="InterPro" id="IPR003795">
    <property type="entry name" value="DUF192"/>
</dbReference>
<evidence type="ECO:0000313" key="3">
    <source>
        <dbReference type="Proteomes" id="UP001065265"/>
    </source>
</evidence>